<keyword evidence="12" id="KW-0256">Endoplasmic reticulum</keyword>
<dbReference type="GO" id="GO:0006508">
    <property type="term" value="P:proteolysis"/>
    <property type="evidence" value="ECO:0007669"/>
    <property type="project" value="UniProtKB-KW"/>
</dbReference>
<evidence type="ECO:0000256" key="18">
    <source>
        <dbReference type="ARBA" id="ARBA00023228"/>
    </source>
</evidence>
<evidence type="ECO:0000256" key="6">
    <source>
        <dbReference type="ARBA" id="ARBA00022525"/>
    </source>
</evidence>
<accession>A0A6J4VHS7</accession>
<comment type="subcellular location">
    <subcellularLocation>
        <location evidence="1">Endoplasmic reticulum</location>
    </subcellularLocation>
    <subcellularLocation>
        <location evidence="3">Golgi apparatus</location>
    </subcellularLocation>
    <subcellularLocation>
        <location evidence="2">Lysosome</location>
    </subcellularLocation>
    <subcellularLocation>
        <location evidence="4">Secreted</location>
    </subcellularLocation>
</comment>
<dbReference type="AlphaFoldDB" id="A0A6J4VHS7"/>
<comment type="subunit">
    <text evidence="19">Homodimer. The monomeric form is inactive while the homodimer is active.</text>
</comment>
<keyword evidence="10" id="KW-0732">Signal</keyword>
<keyword evidence="8" id="KW-0645">Protease</keyword>
<evidence type="ECO:0000256" key="2">
    <source>
        <dbReference type="ARBA" id="ARBA00004371"/>
    </source>
</evidence>
<evidence type="ECO:0000256" key="15">
    <source>
        <dbReference type="ARBA" id="ARBA00023049"/>
    </source>
</evidence>
<evidence type="ECO:0000256" key="11">
    <source>
        <dbReference type="ARBA" id="ARBA00022801"/>
    </source>
</evidence>
<reference evidence="23" key="1">
    <citation type="submission" date="2020-02" db="EMBL/GenBank/DDBJ databases">
        <authorList>
            <person name="Meier V. D."/>
        </authorList>
    </citation>
    <scope>NUCLEOTIDE SEQUENCE</scope>
    <source>
        <strain evidence="23">AVDCRST_MAG18</strain>
    </source>
</reference>
<dbReference type="InterPro" id="IPR007484">
    <property type="entry name" value="Peptidase_M28"/>
</dbReference>
<dbReference type="Gene3D" id="3.50.30.30">
    <property type="match status" value="1"/>
</dbReference>
<keyword evidence="15" id="KW-0482">Metalloprotease</keyword>
<dbReference type="PANTHER" id="PTHR12053">
    <property type="entry name" value="PROTEASE FAMILY M28 PLASMA GLUTAMATE CARBOXYPEPTIDASE-RELATED"/>
    <property type="match status" value="1"/>
</dbReference>
<evidence type="ECO:0000256" key="16">
    <source>
        <dbReference type="ARBA" id="ARBA00023145"/>
    </source>
</evidence>
<dbReference type="InterPro" id="IPR039866">
    <property type="entry name" value="CPQ"/>
</dbReference>
<dbReference type="Pfam" id="PF04389">
    <property type="entry name" value="Peptidase_M28"/>
    <property type="match status" value="1"/>
</dbReference>
<evidence type="ECO:0000256" key="4">
    <source>
        <dbReference type="ARBA" id="ARBA00004613"/>
    </source>
</evidence>
<evidence type="ECO:0000256" key="8">
    <source>
        <dbReference type="ARBA" id="ARBA00022670"/>
    </source>
</evidence>
<dbReference type="Gene3D" id="3.40.630.10">
    <property type="entry name" value="Zn peptidases"/>
    <property type="match status" value="1"/>
</dbReference>
<keyword evidence="14" id="KW-0333">Golgi apparatus</keyword>
<evidence type="ECO:0000256" key="20">
    <source>
        <dbReference type="ARBA" id="ARBA00033328"/>
    </source>
</evidence>
<evidence type="ECO:0000256" key="12">
    <source>
        <dbReference type="ARBA" id="ARBA00022824"/>
    </source>
</evidence>
<dbReference type="GO" id="GO:0005576">
    <property type="term" value="C:extracellular region"/>
    <property type="evidence" value="ECO:0007669"/>
    <property type="project" value="UniProtKB-SubCell"/>
</dbReference>
<evidence type="ECO:0000256" key="9">
    <source>
        <dbReference type="ARBA" id="ARBA00022723"/>
    </source>
</evidence>
<evidence type="ECO:0000256" key="3">
    <source>
        <dbReference type="ARBA" id="ARBA00004555"/>
    </source>
</evidence>
<name>A0A6J4VHS7_9BACT</name>
<keyword evidence="9" id="KW-0479">Metal-binding</keyword>
<dbReference type="SUPFAM" id="SSF53187">
    <property type="entry name" value="Zn-dependent exopeptidases"/>
    <property type="match status" value="1"/>
</dbReference>
<dbReference type="GO" id="GO:0004180">
    <property type="term" value="F:carboxypeptidase activity"/>
    <property type="evidence" value="ECO:0007669"/>
    <property type="project" value="UniProtKB-KW"/>
</dbReference>
<feature type="domain" description="PA" evidence="21">
    <location>
        <begin position="101"/>
        <end position="201"/>
    </location>
</feature>
<dbReference type="GO" id="GO:0005764">
    <property type="term" value="C:lysosome"/>
    <property type="evidence" value="ECO:0007669"/>
    <property type="project" value="UniProtKB-SubCell"/>
</dbReference>
<dbReference type="GO" id="GO:0046872">
    <property type="term" value="F:metal ion binding"/>
    <property type="evidence" value="ECO:0007669"/>
    <property type="project" value="UniProtKB-KW"/>
</dbReference>
<dbReference type="PANTHER" id="PTHR12053:SF3">
    <property type="entry name" value="CARBOXYPEPTIDASE Q"/>
    <property type="match status" value="1"/>
</dbReference>
<keyword evidence="11" id="KW-0378">Hydrolase</keyword>
<evidence type="ECO:0000313" key="23">
    <source>
        <dbReference type="EMBL" id="CAA9574070.1"/>
    </source>
</evidence>
<gene>
    <name evidence="23" type="ORF">AVDCRST_MAG18-2334</name>
</gene>
<evidence type="ECO:0000256" key="14">
    <source>
        <dbReference type="ARBA" id="ARBA00023034"/>
    </source>
</evidence>
<dbReference type="InterPro" id="IPR003137">
    <property type="entry name" value="PA_domain"/>
</dbReference>
<evidence type="ECO:0000256" key="19">
    <source>
        <dbReference type="ARBA" id="ARBA00025833"/>
    </source>
</evidence>
<evidence type="ECO:0000259" key="22">
    <source>
        <dbReference type="Pfam" id="PF04389"/>
    </source>
</evidence>
<protein>
    <recommendedName>
        <fullName evidence="5">Carboxypeptidase Q</fullName>
    </recommendedName>
    <alternativeName>
        <fullName evidence="20">Plasma glutamate carboxypeptidase</fullName>
    </alternativeName>
</protein>
<keyword evidence="7" id="KW-0121">Carboxypeptidase</keyword>
<organism evidence="23">
    <name type="scientific">uncultured Thermomicrobiales bacterium</name>
    <dbReference type="NCBI Taxonomy" id="1645740"/>
    <lineage>
        <taxon>Bacteria</taxon>
        <taxon>Pseudomonadati</taxon>
        <taxon>Thermomicrobiota</taxon>
        <taxon>Thermomicrobia</taxon>
        <taxon>Thermomicrobiales</taxon>
        <taxon>environmental samples</taxon>
    </lineage>
</organism>
<feature type="domain" description="Peptidase M28" evidence="22">
    <location>
        <begin position="229"/>
        <end position="421"/>
    </location>
</feature>
<keyword evidence="18" id="KW-0458">Lysosome</keyword>
<evidence type="ECO:0000256" key="1">
    <source>
        <dbReference type="ARBA" id="ARBA00004240"/>
    </source>
</evidence>
<evidence type="ECO:0000256" key="17">
    <source>
        <dbReference type="ARBA" id="ARBA00023180"/>
    </source>
</evidence>
<dbReference type="SUPFAM" id="SSF52025">
    <property type="entry name" value="PA domain"/>
    <property type="match status" value="1"/>
</dbReference>
<keyword evidence="16" id="KW-0865">Zymogen</keyword>
<evidence type="ECO:0000259" key="21">
    <source>
        <dbReference type="Pfam" id="PF02225"/>
    </source>
</evidence>
<evidence type="ECO:0000256" key="5">
    <source>
        <dbReference type="ARBA" id="ARBA00014116"/>
    </source>
</evidence>
<keyword evidence="13" id="KW-0862">Zinc</keyword>
<dbReference type="EMBL" id="CADCWN010000175">
    <property type="protein sequence ID" value="CAA9574070.1"/>
    <property type="molecule type" value="Genomic_DNA"/>
</dbReference>
<evidence type="ECO:0000256" key="10">
    <source>
        <dbReference type="ARBA" id="ARBA00022729"/>
    </source>
</evidence>
<dbReference type="InterPro" id="IPR046450">
    <property type="entry name" value="PA_dom_sf"/>
</dbReference>
<dbReference type="GO" id="GO:0070573">
    <property type="term" value="F:metallodipeptidase activity"/>
    <property type="evidence" value="ECO:0007669"/>
    <property type="project" value="InterPro"/>
</dbReference>
<evidence type="ECO:0000256" key="13">
    <source>
        <dbReference type="ARBA" id="ARBA00022833"/>
    </source>
</evidence>
<evidence type="ECO:0000256" key="7">
    <source>
        <dbReference type="ARBA" id="ARBA00022645"/>
    </source>
</evidence>
<keyword evidence="17" id="KW-0325">Glycoprotein</keyword>
<sequence length="468" mass="50005">MSGVREVERQLIGDIWMSDEPYLNLLHLCDDIGSRWAGSPSEHAAGEFIQSKLLAYGLENVHLEPVQFGAWERGEATLRMTAPVERTFSCVALPYCPAGEVEGELIDVGDGEEDDFARLGEAVRGKIAISAAETNPVGRPSGKLSHRSDKLARAVAAGASAFVFVNQNPGLLHITGGIGGPGGKPAPIIGIGVSWETGSAILRLAQRDGGPGRLALRTGGRFFDNTSYNVVGDIPGSRWPDELVLAGAHYDGHDISQGALDDGAGTVVGMEAARALAALPREAIGRTIRFVLFCGEEVGLFGSWAYTAAHAEEAARTRFMLNLDTAGRGKGGSESLMLTGAPDLIPYFKEHALVARYDYPVTHRFQSHSDHFPYALRGIPTATLSSPDDKSTLVGRGWGHTEADTVDKASLRGLQMAAVLTARVLFQVAGDADFPGRRRNREEVLEQVREAGLEDRLGRSGRLDLAGA</sequence>
<dbReference type="Pfam" id="PF02225">
    <property type="entry name" value="PA"/>
    <property type="match status" value="1"/>
</dbReference>
<keyword evidence="6" id="KW-0964">Secreted</keyword>
<proteinExistence type="predicted"/>